<dbReference type="InterPro" id="IPR036412">
    <property type="entry name" value="HAD-like_sf"/>
</dbReference>
<dbReference type="GO" id="GO:0003993">
    <property type="term" value="F:acid phosphatase activity"/>
    <property type="evidence" value="ECO:0007669"/>
    <property type="project" value="TreeGrafter"/>
</dbReference>
<organism evidence="1 2">
    <name type="scientific">Chiloscyllium punctatum</name>
    <name type="common">Brownbanded bambooshark</name>
    <name type="synonym">Hemiscyllium punctatum</name>
    <dbReference type="NCBI Taxonomy" id="137246"/>
    <lineage>
        <taxon>Eukaryota</taxon>
        <taxon>Metazoa</taxon>
        <taxon>Chordata</taxon>
        <taxon>Craniata</taxon>
        <taxon>Vertebrata</taxon>
        <taxon>Chondrichthyes</taxon>
        <taxon>Elasmobranchii</taxon>
        <taxon>Galeomorphii</taxon>
        <taxon>Galeoidea</taxon>
        <taxon>Orectolobiformes</taxon>
        <taxon>Hemiscylliidae</taxon>
        <taxon>Chiloscyllium</taxon>
    </lineage>
</organism>
<dbReference type="OMA" id="GVWAWRK"/>
<dbReference type="NCBIfam" id="TIGR01681">
    <property type="entry name" value="HAD-SF-IIIC"/>
    <property type="match status" value="1"/>
</dbReference>
<dbReference type="Pfam" id="PF12689">
    <property type="entry name" value="Acid_PPase"/>
    <property type="match status" value="1"/>
</dbReference>
<dbReference type="Proteomes" id="UP000287033">
    <property type="component" value="Unassembled WGS sequence"/>
</dbReference>
<evidence type="ECO:0008006" key="3">
    <source>
        <dbReference type="Google" id="ProtNLM"/>
    </source>
</evidence>
<keyword evidence="2" id="KW-1185">Reference proteome</keyword>
<dbReference type="STRING" id="137246.A0A401RFP8"/>
<dbReference type="OrthoDB" id="2865258at2759"/>
<dbReference type="SFLD" id="SFLDG01131">
    <property type="entry name" value="C1.5.2:_MDP_Like"/>
    <property type="match status" value="1"/>
</dbReference>
<dbReference type="InterPro" id="IPR023214">
    <property type="entry name" value="HAD_sf"/>
</dbReference>
<dbReference type="PANTHER" id="PTHR17901">
    <property type="entry name" value="MAGNESIUM-DEPENDENT PHOSPHATASE 1 MDP1"/>
    <property type="match status" value="1"/>
</dbReference>
<dbReference type="InterPro" id="IPR035679">
    <property type="entry name" value="MDP-1_euk"/>
</dbReference>
<dbReference type="InterPro" id="IPR010036">
    <property type="entry name" value="MDP_1_eu_arc"/>
</dbReference>
<dbReference type="PANTHER" id="PTHR17901:SF14">
    <property type="entry name" value="MAGNESIUM-DEPENDENT PHOSPHATASE 1"/>
    <property type="match status" value="1"/>
</dbReference>
<dbReference type="AlphaFoldDB" id="A0A401RFP8"/>
<dbReference type="Gene3D" id="3.40.50.1000">
    <property type="entry name" value="HAD superfamily/HAD-like"/>
    <property type="match status" value="1"/>
</dbReference>
<comment type="caution">
    <text evidence="1">The sequence shown here is derived from an EMBL/GenBank/DDBJ whole genome shotgun (WGS) entry which is preliminary data.</text>
</comment>
<reference evidence="1 2" key="1">
    <citation type="journal article" date="2018" name="Nat. Ecol. Evol.">
        <title>Shark genomes provide insights into elasmobranch evolution and the origin of vertebrates.</title>
        <authorList>
            <person name="Hara Y"/>
            <person name="Yamaguchi K"/>
            <person name="Onimaru K"/>
            <person name="Kadota M"/>
            <person name="Koyanagi M"/>
            <person name="Keeley SD"/>
            <person name="Tatsumi K"/>
            <person name="Tanaka K"/>
            <person name="Motone F"/>
            <person name="Kageyama Y"/>
            <person name="Nozu R"/>
            <person name="Adachi N"/>
            <person name="Nishimura O"/>
            <person name="Nakagawa R"/>
            <person name="Tanegashima C"/>
            <person name="Kiyatake I"/>
            <person name="Matsumoto R"/>
            <person name="Murakumo K"/>
            <person name="Nishida K"/>
            <person name="Terakita A"/>
            <person name="Kuratani S"/>
            <person name="Sato K"/>
            <person name="Hyodo S Kuraku.S."/>
        </authorList>
    </citation>
    <scope>NUCLEOTIDE SEQUENCE [LARGE SCALE GENOMIC DNA]</scope>
</reference>
<accession>A0A401RFP8</accession>
<dbReference type="SUPFAM" id="SSF56784">
    <property type="entry name" value="HAD-like"/>
    <property type="match status" value="1"/>
</dbReference>
<dbReference type="CDD" id="cd07501">
    <property type="entry name" value="HAD_MDP-1_like"/>
    <property type="match status" value="1"/>
</dbReference>
<dbReference type="InterPro" id="IPR010033">
    <property type="entry name" value="HAD_SF_ppase_IIIC"/>
</dbReference>
<protein>
    <recommendedName>
        <fullName evidence="3">Magnesium-dependent phosphatase-1</fullName>
    </recommendedName>
</protein>
<proteinExistence type="predicted"/>
<dbReference type="EMBL" id="BEZZ01003970">
    <property type="protein sequence ID" value="GCC16982.1"/>
    <property type="molecule type" value="Genomic_DNA"/>
</dbReference>
<dbReference type="SFLD" id="SFLDS00003">
    <property type="entry name" value="Haloacid_Dehalogenase"/>
    <property type="match status" value="1"/>
</dbReference>
<dbReference type="SFLD" id="SFLDG01129">
    <property type="entry name" value="C1.5:_HAD__Beta-PGM__Phosphata"/>
    <property type="match status" value="1"/>
</dbReference>
<evidence type="ECO:0000313" key="1">
    <source>
        <dbReference type="EMBL" id="GCC16982.1"/>
    </source>
</evidence>
<sequence length="135" mass="15464">MAKPKLVVFDLDYTLWPFWVDTHVDPPFRKERNGKIVDSAGRTINLYAEVTEVLQTLQRDGIQIAAASRTGEVAGANQLLNLFKLDSYFIQKEIYPGSKVTHFTRINQATRTQFSEMIFFDDEHRNIVDVGKLGE</sequence>
<dbReference type="NCBIfam" id="TIGR01685">
    <property type="entry name" value="MDP-1"/>
    <property type="match status" value="1"/>
</dbReference>
<evidence type="ECO:0000313" key="2">
    <source>
        <dbReference type="Proteomes" id="UP000287033"/>
    </source>
</evidence>
<gene>
    <name evidence="1" type="ORF">chiPu_0021464</name>
</gene>
<name>A0A401RFP8_CHIPU</name>